<dbReference type="Pfam" id="PF05935">
    <property type="entry name" value="Arylsulfotrans"/>
    <property type="match status" value="1"/>
</dbReference>
<feature type="non-terminal residue" evidence="2">
    <location>
        <position position="336"/>
    </location>
</feature>
<dbReference type="EMBL" id="DWYY01000070">
    <property type="protein sequence ID" value="HJA92773.1"/>
    <property type="molecule type" value="Genomic_DNA"/>
</dbReference>
<gene>
    <name evidence="2" type="ORF">H9717_06605</name>
</gene>
<organism evidence="2 3">
    <name type="scientific">Candidatus Eisenbergiella merdipullorum</name>
    <dbReference type="NCBI Taxonomy" id="2838553"/>
    <lineage>
        <taxon>Bacteria</taxon>
        <taxon>Bacillati</taxon>
        <taxon>Bacillota</taxon>
        <taxon>Clostridia</taxon>
        <taxon>Lachnospirales</taxon>
        <taxon>Lachnospiraceae</taxon>
        <taxon>Eisenbergiella</taxon>
    </lineage>
</organism>
<name>A0A9D2KZM6_9FIRM</name>
<dbReference type="InterPro" id="IPR035391">
    <property type="entry name" value="Arylsulfotran_N"/>
</dbReference>
<dbReference type="Gene3D" id="2.60.40.3100">
    <property type="entry name" value="Arylsulphate sulphotransferase monomer, N-terminal domain"/>
    <property type="match status" value="1"/>
</dbReference>
<protein>
    <submittedName>
        <fullName evidence="2">Aryl-sulfate sulfotransferase</fullName>
    </submittedName>
</protein>
<reference evidence="2" key="2">
    <citation type="submission" date="2021-04" db="EMBL/GenBank/DDBJ databases">
        <authorList>
            <person name="Gilroy R."/>
        </authorList>
    </citation>
    <scope>NUCLEOTIDE SEQUENCE</scope>
    <source>
        <strain evidence="2">CHK179-7159</strain>
    </source>
</reference>
<dbReference type="AlphaFoldDB" id="A0A9D2KZM6"/>
<evidence type="ECO:0000259" key="1">
    <source>
        <dbReference type="Pfam" id="PF17425"/>
    </source>
</evidence>
<evidence type="ECO:0000313" key="3">
    <source>
        <dbReference type="Proteomes" id="UP000886858"/>
    </source>
</evidence>
<sequence length="336" mass="36758">MKKKKKLLIGLAILAVAVAIVIGVLVYARNFLSAETAIRDDWSIDTGDLLVSDGELDVSVFDADVESSIRISRVIPEENEAEGFTYYDENVQKRLAAAIVKMADAQGFSMEEPLAVLNPFGTGSNGLYLYFNTRKAGNIRYTIHVEKEEIPDYSAAAYEGGGVSTRHEFQMIGLVPGETNEVTMELVGKKGKILDTAAFTVTMPEPMSGYPILLDSGEGGSEAELSDGLYAMIRVGGYTGYAFFYDNSGVMRYEMVLEGYGLDRILWYEGNMTVCASAYKIAQVNRLGQAVAVYDTQGYELHHDMVLEGGEGKILALASDTSDEINLEDMMIEVDL</sequence>
<reference evidence="2" key="1">
    <citation type="journal article" date="2021" name="PeerJ">
        <title>Extensive microbial diversity within the chicken gut microbiome revealed by metagenomics and culture.</title>
        <authorList>
            <person name="Gilroy R."/>
            <person name="Ravi A."/>
            <person name="Getino M."/>
            <person name="Pursley I."/>
            <person name="Horton D.L."/>
            <person name="Alikhan N.F."/>
            <person name="Baker D."/>
            <person name="Gharbi K."/>
            <person name="Hall N."/>
            <person name="Watson M."/>
            <person name="Adriaenssens E.M."/>
            <person name="Foster-Nyarko E."/>
            <person name="Jarju S."/>
            <person name="Secka A."/>
            <person name="Antonio M."/>
            <person name="Oren A."/>
            <person name="Chaudhuri R.R."/>
            <person name="La Ragione R."/>
            <person name="Hildebrand F."/>
            <person name="Pallen M.J."/>
        </authorList>
    </citation>
    <scope>NUCLEOTIDE SEQUENCE</scope>
    <source>
        <strain evidence="2">CHK179-7159</strain>
    </source>
</reference>
<comment type="caution">
    <text evidence="2">The sequence shown here is derived from an EMBL/GenBank/DDBJ whole genome shotgun (WGS) entry which is preliminary data.</text>
</comment>
<dbReference type="Pfam" id="PF17425">
    <property type="entry name" value="Arylsulfotran_N"/>
    <property type="match status" value="1"/>
</dbReference>
<proteinExistence type="predicted"/>
<dbReference type="InterPro" id="IPR038477">
    <property type="entry name" value="ASST_N_sf"/>
</dbReference>
<evidence type="ECO:0000313" key="2">
    <source>
        <dbReference type="EMBL" id="HJA92773.1"/>
    </source>
</evidence>
<feature type="domain" description="Arylsulfotransferase N-terminal" evidence="1">
    <location>
        <begin position="115"/>
        <end position="204"/>
    </location>
</feature>
<dbReference type="GO" id="GO:0004062">
    <property type="term" value="F:aryl sulfotransferase activity"/>
    <property type="evidence" value="ECO:0007669"/>
    <property type="project" value="InterPro"/>
</dbReference>
<accession>A0A9D2KZM6</accession>
<dbReference type="Proteomes" id="UP000886858">
    <property type="component" value="Unassembled WGS sequence"/>
</dbReference>
<dbReference type="InterPro" id="IPR010262">
    <property type="entry name" value="Arylsulfotransferase_bact"/>
</dbReference>